<name>A0A246K1Z1_9SPHN</name>
<dbReference type="PANTHER" id="PTHR13812:SF19">
    <property type="entry name" value="KETIMINE REDUCTASE MU-CRYSTALLIN"/>
    <property type="match status" value="1"/>
</dbReference>
<evidence type="ECO:0000313" key="3">
    <source>
        <dbReference type="Proteomes" id="UP000197361"/>
    </source>
</evidence>
<dbReference type="GO" id="GO:0005737">
    <property type="term" value="C:cytoplasm"/>
    <property type="evidence" value="ECO:0007669"/>
    <property type="project" value="TreeGrafter"/>
</dbReference>
<dbReference type="InterPro" id="IPR003462">
    <property type="entry name" value="ODC_Mu_crystall"/>
</dbReference>
<dbReference type="InterPro" id="IPR023401">
    <property type="entry name" value="ODC_N"/>
</dbReference>
<reference evidence="2 3" key="1">
    <citation type="journal article" date="2010" name="Int. J. Syst. Evol. Microbiol.">
        <title>Sphingopyxis bauzanensis sp. nov., a psychrophilic bacterium isolated from soil.</title>
        <authorList>
            <person name="Zhang D.C."/>
            <person name="Liu H.C."/>
            <person name="Xin Y.H."/>
            <person name="Zhou Y.G."/>
            <person name="Schinner F."/>
            <person name="Margesin R."/>
        </authorList>
    </citation>
    <scope>NUCLEOTIDE SEQUENCE [LARGE SCALE GENOMIC DNA]</scope>
    <source>
        <strain evidence="2 3">DSM 22271</strain>
    </source>
</reference>
<dbReference type="NCBIfam" id="NF004793">
    <property type="entry name" value="PRK06141.1"/>
    <property type="match status" value="1"/>
</dbReference>
<dbReference type="AlphaFoldDB" id="A0A246K1Z1"/>
<dbReference type="EC" id="4.3.1.12" evidence="2"/>
<dbReference type="InterPro" id="IPR036291">
    <property type="entry name" value="NAD(P)-bd_dom_sf"/>
</dbReference>
<keyword evidence="2" id="KW-0456">Lyase</keyword>
<comment type="similarity">
    <text evidence="1">Belongs to the ornithine cyclodeaminase/mu-crystallin family.</text>
</comment>
<gene>
    <name evidence="2" type="ORF">CDQ92_02080</name>
</gene>
<dbReference type="OrthoDB" id="9785971at2"/>
<dbReference type="GO" id="GO:0008473">
    <property type="term" value="F:ornithine cyclodeaminase activity"/>
    <property type="evidence" value="ECO:0007669"/>
    <property type="project" value="UniProtKB-EC"/>
</dbReference>
<keyword evidence="3" id="KW-1185">Reference proteome</keyword>
<dbReference type="Gene3D" id="3.40.50.720">
    <property type="entry name" value="NAD(P)-binding Rossmann-like Domain"/>
    <property type="match status" value="1"/>
</dbReference>
<comment type="caution">
    <text evidence="2">The sequence shown here is derived from an EMBL/GenBank/DDBJ whole genome shotgun (WGS) entry which is preliminary data.</text>
</comment>
<accession>A0A246K1Z1</accession>
<dbReference type="GO" id="GO:0019752">
    <property type="term" value="P:carboxylic acid metabolic process"/>
    <property type="evidence" value="ECO:0007669"/>
    <property type="project" value="UniProtKB-ARBA"/>
</dbReference>
<dbReference type="Pfam" id="PF02423">
    <property type="entry name" value="OCD_Mu_crystall"/>
    <property type="match status" value="1"/>
</dbReference>
<sequence>MKLLDDRQILALALPDELIDAIEHAFASPFGAPQRMHCHLPGDDNATLLIMPAWQSRSELGVKIATVVPDNSVKGLPTINGIYLLLDGDTGIPQAILDAPALTALRTAAVSAVASRHLSRPDAQSLLLVGTGALIPHLARAHAAVRPLERIMIWGRNPDKARRAADMLSGVADRIEAVSDLARHVAKADIISCATLSRVPLVEADWVVPGTHIDLVGSFAPDMREADSDLFARGRLVVDTQTALRESGDLIEPLRRGHIADPAVDLAALLGDARLGRRHDADITIFKSVGTGLADIAAARYLLAKSEAANRTMEVQA</sequence>
<dbReference type="FunFam" id="3.40.50.720:FF:000311">
    <property type="entry name" value="Ornithine cyclodeaminase"/>
    <property type="match status" value="1"/>
</dbReference>
<dbReference type="SUPFAM" id="SSF51735">
    <property type="entry name" value="NAD(P)-binding Rossmann-fold domains"/>
    <property type="match status" value="1"/>
</dbReference>
<evidence type="ECO:0000256" key="1">
    <source>
        <dbReference type="ARBA" id="ARBA00008903"/>
    </source>
</evidence>
<dbReference type="PANTHER" id="PTHR13812">
    <property type="entry name" value="KETIMINE REDUCTASE MU-CRYSTALLIN"/>
    <property type="match status" value="1"/>
</dbReference>
<dbReference type="Proteomes" id="UP000197361">
    <property type="component" value="Unassembled WGS sequence"/>
</dbReference>
<dbReference type="EMBL" id="NISK01000001">
    <property type="protein sequence ID" value="OWQ98987.1"/>
    <property type="molecule type" value="Genomic_DNA"/>
</dbReference>
<dbReference type="GO" id="GO:0016491">
    <property type="term" value="F:oxidoreductase activity"/>
    <property type="evidence" value="ECO:0007669"/>
    <property type="project" value="UniProtKB-ARBA"/>
</dbReference>
<proteinExistence type="inferred from homology"/>
<protein>
    <submittedName>
        <fullName evidence="2">Ornithine cyclodeaminase</fullName>
        <ecNumber evidence="2">4.3.1.12</ecNumber>
    </submittedName>
</protein>
<dbReference type="Gene3D" id="3.30.1780.10">
    <property type="entry name" value="ornithine cyclodeaminase, domain 1"/>
    <property type="match status" value="1"/>
</dbReference>
<evidence type="ECO:0000313" key="2">
    <source>
        <dbReference type="EMBL" id="OWQ98987.1"/>
    </source>
</evidence>
<dbReference type="RefSeq" id="WP_088439632.1">
    <property type="nucleotide sequence ID" value="NZ_BMMC01000028.1"/>
</dbReference>
<dbReference type="PIRSF" id="PIRSF001439">
    <property type="entry name" value="CryM"/>
    <property type="match status" value="1"/>
</dbReference>
<organism evidence="2 3">
    <name type="scientific">Sphingopyxis bauzanensis</name>
    <dbReference type="NCBI Taxonomy" id="651663"/>
    <lineage>
        <taxon>Bacteria</taxon>
        <taxon>Pseudomonadati</taxon>
        <taxon>Pseudomonadota</taxon>
        <taxon>Alphaproteobacteria</taxon>
        <taxon>Sphingomonadales</taxon>
        <taxon>Sphingomonadaceae</taxon>
        <taxon>Sphingopyxis</taxon>
    </lineage>
</organism>